<comment type="caution">
    <text evidence="9">The sequence shown here is derived from an EMBL/GenBank/DDBJ whole genome shotgun (WGS) entry which is preliminary data.</text>
</comment>
<name>A0A1V5SIC4_9BACT</name>
<protein>
    <submittedName>
        <fullName evidence="9">Glutathione transport system permease protein GsiD</fullName>
    </submittedName>
</protein>
<evidence type="ECO:0000313" key="9">
    <source>
        <dbReference type="EMBL" id="OQA54227.1"/>
    </source>
</evidence>
<evidence type="ECO:0000256" key="2">
    <source>
        <dbReference type="ARBA" id="ARBA00022448"/>
    </source>
</evidence>
<dbReference type="InterPro" id="IPR000515">
    <property type="entry name" value="MetI-like"/>
</dbReference>
<sequence length="283" mass="31867">MKDLIFQRKKYFIRIGGFLFILFLLVAIFANFIAPFQLKDRFDPFLPLGLKHLLGTNDIGNDLFTEFIYGSRITLLVGLLTGVFSVSIGVLIGLFAGYHGGFIDELLMGITDVILMIPRIPLIIVLSAFLRPSVGLMILVMSILWWTSTARVIRSRTMQIRSMGFVESARCLGFSGWHILFYEILPNIVMIIIPEFLITVASAMISEASLSFLGLGDPSLKSWGMMIHHAFQRGGFLNGMWWWYIPPGMSITLFVLSMVFLSFAFEETEIGMGEEVAIAPFNR</sequence>
<dbReference type="EMBL" id="MWBQ01000222">
    <property type="protein sequence ID" value="OQA54227.1"/>
    <property type="molecule type" value="Genomic_DNA"/>
</dbReference>
<comment type="subcellular location">
    <subcellularLocation>
        <location evidence="1 7">Cell membrane</location>
        <topology evidence="1 7">Multi-pass membrane protein</topology>
    </subcellularLocation>
</comment>
<evidence type="ECO:0000256" key="7">
    <source>
        <dbReference type="RuleBase" id="RU363032"/>
    </source>
</evidence>
<accession>A0A1V5SIC4</accession>
<keyword evidence="3" id="KW-1003">Cell membrane</keyword>
<comment type="similarity">
    <text evidence="7">Belongs to the binding-protein-dependent transport system permease family.</text>
</comment>
<dbReference type="InterPro" id="IPR035906">
    <property type="entry name" value="MetI-like_sf"/>
</dbReference>
<proteinExistence type="inferred from homology"/>
<feature type="transmembrane region" description="Helical" evidence="7">
    <location>
        <begin position="184"/>
        <end position="205"/>
    </location>
</feature>
<feature type="transmembrane region" description="Helical" evidence="7">
    <location>
        <begin position="241"/>
        <end position="265"/>
    </location>
</feature>
<dbReference type="PANTHER" id="PTHR43386:SF1">
    <property type="entry name" value="D,D-DIPEPTIDE TRANSPORT SYSTEM PERMEASE PROTEIN DDPC-RELATED"/>
    <property type="match status" value="1"/>
</dbReference>
<feature type="transmembrane region" description="Helical" evidence="7">
    <location>
        <begin position="136"/>
        <end position="153"/>
    </location>
</feature>
<gene>
    <name evidence="9" type="primary">gsiD_2</name>
    <name evidence="9" type="ORF">BWY41_02199</name>
</gene>
<feature type="transmembrane region" description="Helical" evidence="7">
    <location>
        <begin position="73"/>
        <end position="94"/>
    </location>
</feature>
<keyword evidence="4 7" id="KW-0812">Transmembrane</keyword>
<reference evidence="9" key="1">
    <citation type="submission" date="2017-02" db="EMBL/GenBank/DDBJ databases">
        <title>Delving into the versatile metabolic prowess of the omnipresent phylum Bacteroidetes.</title>
        <authorList>
            <person name="Nobu M.K."/>
            <person name="Mei R."/>
            <person name="Narihiro T."/>
            <person name="Kuroda K."/>
            <person name="Liu W.-T."/>
        </authorList>
    </citation>
    <scope>NUCLEOTIDE SEQUENCE</scope>
    <source>
        <strain evidence="9">ADurb.Bin276</strain>
    </source>
</reference>
<evidence type="ECO:0000256" key="6">
    <source>
        <dbReference type="ARBA" id="ARBA00023136"/>
    </source>
</evidence>
<keyword evidence="6 7" id="KW-0472">Membrane</keyword>
<keyword evidence="5 7" id="KW-1133">Transmembrane helix</keyword>
<evidence type="ECO:0000259" key="8">
    <source>
        <dbReference type="PROSITE" id="PS50928"/>
    </source>
</evidence>
<organism evidence="9">
    <name type="scientific">Candidatus Atribacter allofermentans</name>
    <dbReference type="NCBI Taxonomy" id="1852833"/>
    <lineage>
        <taxon>Bacteria</taxon>
        <taxon>Pseudomonadati</taxon>
        <taxon>Atribacterota</taxon>
        <taxon>Atribacteria</taxon>
        <taxon>Atribacterales</taxon>
        <taxon>Atribacteraceae</taxon>
        <taxon>Atribacter</taxon>
    </lineage>
</organism>
<dbReference type="PANTHER" id="PTHR43386">
    <property type="entry name" value="OLIGOPEPTIDE TRANSPORT SYSTEM PERMEASE PROTEIN APPC"/>
    <property type="match status" value="1"/>
</dbReference>
<dbReference type="GO" id="GO:0005886">
    <property type="term" value="C:plasma membrane"/>
    <property type="evidence" value="ECO:0007669"/>
    <property type="project" value="UniProtKB-SubCell"/>
</dbReference>
<dbReference type="Gene3D" id="1.10.3720.10">
    <property type="entry name" value="MetI-like"/>
    <property type="match status" value="1"/>
</dbReference>
<dbReference type="InterPro" id="IPR050366">
    <property type="entry name" value="BP-dependent_transpt_permease"/>
</dbReference>
<dbReference type="Pfam" id="PF00528">
    <property type="entry name" value="BPD_transp_1"/>
    <property type="match status" value="1"/>
</dbReference>
<evidence type="ECO:0000256" key="5">
    <source>
        <dbReference type="ARBA" id="ARBA00022989"/>
    </source>
</evidence>
<evidence type="ECO:0000256" key="3">
    <source>
        <dbReference type="ARBA" id="ARBA00022475"/>
    </source>
</evidence>
<dbReference type="CDD" id="cd06261">
    <property type="entry name" value="TM_PBP2"/>
    <property type="match status" value="1"/>
</dbReference>
<feature type="transmembrane region" description="Helical" evidence="7">
    <location>
        <begin position="106"/>
        <end position="130"/>
    </location>
</feature>
<dbReference type="PROSITE" id="PS50928">
    <property type="entry name" value="ABC_TM1"/>
    <property type="match status" value="1"/>
</dbReference>
<dbReference type="SUPFAM" id="SSF161098">
    <property type="entry name" value="MetI-like"/>
    <property type="match status" value="1"/>
</dbReference>
<dbReference type="GO" id="GO:0055085">
    <property type="term" value="P:transmembrane transport"/>
    <property type="evidence" value="ECO:0007669"/>
    <property type="project" value="InterPro"/>
</dbReference>
<keyword evidence="2 7" id="KW-0813">Transport</keyword>
<evidence type="ECO:0000256" key="1">
    <source>
        <dbReference type="ARBA" id="ARBA00004651"/>
    </source>
</evidence>
<dbReference type="AlphaFoldDB" id="A0A1V5SIC4"/>
<feature type="domain" description="ABC transmembrane type-1" evidence="8">
    <location>
        <begin position="71"/>
        <end position="262"/>
    </location>
</feature>
<evidence type="ECO:0000256" key="4">
    <source>
        <dbReference type="ARBA" id="ARBA00022692"/>
    </source>
</evidence>
<feature type="transmembrane region" description="Helical" evidence="7">
    <location>
        <begin position="12"/>
        <end position="34"/>
    </location>
</feature>
<dbReference type="Proteomes" id="UP000485569">
    <property type="component" value="Unassembled WGS sequence"/>
</dbReference>